<dbReference type="OrthoDB" id="9786703at2"/>
<evidence type="ECO:0000313" key="8">
    <source>
        <dbReference type="Proteomes" id="UP000318937"/>
    </source>
</evidence>
<sequence>MKIGMIGCGAMGAGIVKNLLKNHHQVWTFDPDPNKQDSMRELGAIPVSSMESVASTLEVIMLSLPLTELVEDAIVGEGGILAHLEKGTYILDMSTTDVNITKKLAQYAKEAGVYFFDCPVSNGPVGAENGTLTIMVGGEREKFETIQPILSVIGKEIRYIGPVGSGQVVKLCNNMVVAGIMVLLSETLVAGTKAGVDAKIIAEVMSIGSAQSKVLSVFGPNLINDTHENVNFLLSHMAKDVRLFTELAKDAQASIFVSPIVDQLFEIAKIQGKGSLDTSAVGQMLEVLSNHKIVN</sequence>
<dbReference type="InterPro" id="IPR013328">
    <property type="entry name" value="6PGD_dom2"/>
</dbReference>
<dbReference type="RefSeq" id="WP_142607669.1">
    <property type="nucleotide sequence ID" value="NZ_VDGG01000023.1"/>
</dbReference>
<dbReference type="GO" id="GO:0016491">
    <property type="term" value="F:oxidoreductase activity"/>
    <property type="evidence" value="ECO:0007669"/>
    <property type="project" value="UniProtKB-KW"/>
</dbReference>
<reference evidence="7 8" key="1">
    <citation type="submission" date="2019-05" db="EMBL/GenBank/DDBJ databases">
        <title>Psychrobacillus vulpis sp. nov., a new species isolated from feces of a red fox that inhabits in The Tablas de Daimiel Natural Park, Albacete, Spain.</title>
        <authorList>
            <person name="Rodriguez M."/>
            <person name="Reina J.C."/>
            <person name="Bejar V."/>
            <person name="Llamas I."/>
        </authorList>
    </citation>
    <scope>NUCLEOTIDE SEQUENCE [LARGE SCALE GENOMIC DNA]</scope>
    <source>
        <strain evidence="7 8">NHI-2</strain>
    </source>
</reference>
<name>A0A544T8G3_9BACI</name>
<proteinExistence type="inferred from homology"/>
<dbReference type="PANTHER" id="PTHR43060">
    <property type="entry name" value="3-HYDROXYISOBUTYRATE DEHYDROGENASE-LIKE 1, MITOCHONDRIAL-RELATED"/>
    <property type="match status" value="1"/>
</dbReference>
<evidence type="ECO:0000259" key="5">
    <source>
        <dbReference type="Pfam" id="PF03446"/>
    </source>
</evidence>
<comment type="similarity">
    <text evidence="1">Belongs to the HIBADH-related family.</text>
</comment>
<evidence type="ECO:0000256" key="1">
    <source>
        <dbReference type="ARBA" id="ARBA00009080"/>
    </source>
</evidence>
<feature type="active site" evidence="4">
    <location>
        <position position="170"/>
    </location>
</feature>
<organism evidence="7 8">
    <name type="scientific">Psychrobacillus soli</name>
    <dbReference type="NCBI Taxonomy" id="1543965"/>
    <lineage>
        <taxon>Bacteria</taxon>
        <taxon>Bacillati</taxon>
        <taxon>Bacillota</taxon>
        <taxon>Bacilli</taxon>
        <taxon>Bacillales</taxon>
        <taxon>Bacillaceae</taxon>
        <taxon>Psychrobacillus</taxon>
    </lineage>
</organism>
<feature type="domain" description="6-phosphogluconate dehydrogenase NADP-binding" evidence="5">
    <location>
        <begin position="2"/>
        <end position="161"/>
    </location>
</feature>
<dbReference type="EMBL" id="VDGG01000023">
    <property type="protein sequence ID" value="TQR13755.1"/>
    <property type="molecule type" value="Genomic_DNA"/>
</dbReference>
<dbReference type="Pfam" id="PF03446">
    <property type="entry name" value="NAD_binding_2"/>
    <property type="match status" value="1"/>
</dbReference>
<dbReference type="Pfam" id="PF14833">
    <property type="entry name" value="NAD_binding_11"/>
    <property type="match status" value="1"/>
</dbReference>
<dbReference type="Gene3D" id="3.40.50.720">
    <property type="entry name" value="NAD(P)-binding Rossmann-like Domain"/>
    <property type="match status" value="1"/>
</dbReference>
<protein>
    <submittedName>
        <fullName evidence="7">NAD(P)-dependent oxidoreductase</fullName>
    </submittedName>
</protein>
<dbReference type="Proteomes" id="UP000318937">
    <property type="component" value="Unassembled WGS sequence"/>
</dbReference>
<dbReference type="GO" id="GO:0050661">
    <property type="term" value="F:NADP binding"/>
    <property type="evidence" value="ECO:0007669"/>
    <property type="project" value="InterPro"/>
</dbReference>
<dbReference type="InterPro" id="IPR006115">
    <property type="entry name" value="6PGDH_NADP-bd"/>
</dbReference>
<dbReference type="Gene3D" id="1.10.1040.10">
    <property type="entry name" value="N-(1-d-carboxylethyl)-l-norvaline Dehydrogenase, domain 2"/>
    <property type="match status" value="1"/>
</dbReference>
<evidence type="ECO:0000256" key="3">
    <source>
        <dbReference type="ARBA" id="ARBA00023027"/>
    </source>
</evidence>
<feature type="domain" description="3-hydroxyisobutyrate dehydrogenase-like NAD-binding" evidence="6">
    <location>
        <begin position="164"/>
        <end position="283"/>
    </location>
</feature>
<keyword evidence="8" id="KW-1185">Reference proteome</keyword>
<accession>A0A544T8G3</accession>
<evidence type="ECO:0000313" key="7">
    <source>
        <dbReference type="EMBL" id="TQR13755.1"/>
    </source>
</evidence>
<keyword evidence="3" id="KW-0520">NAD</keyword>
<dbReference type="InterPro" id="IPR008927">
    <property type="entry name" value="6-PGluconate_DH-like_C_sf"/>
</dbReference>
<comment type="caution">
    <text evidence="7">The sequence shown here is derived from an EMBL/GenBank/DDBJ whole genome shotgun (WGS) entry which is preliminary data.</text>
</comment>
<dbReference type="PIRSF" id="PIRSF000103">
    <property type="entry name" value="HIBADH"/>
    <property type="match status" value="1"/>
</dbReference>
<dbReference type="GO" id="GO:0051287">
    <property type="term" value="F:NAD binding"/>
    <property type="evidence" value="ECO:0007669"/>
    <property type="project" value="InterPro"/>
</dbReference>
<dbReference type="SUPFAM" id="SSF51735">
    <property type="entry name" value="NAD(P)-binding Rossmann-fold domains"/>
    <property type="match status" value="1"/>
</dbReference>
<dbReference type="InterPro" id="IPR036291">
    <property type="entry name" value="NAD(P)-bd_dom_sf"/>
</dbReference>
<dbReference type="InterPro" id="IPR029154">
    <property type="entry name" value="HIBADH-like_NADP-bd"/>
</dbReference>
<dbReference type="PANTHER" id="PTHR43060:SF15">
    <property type="entry name" value="3-HYDROXYISOBUTYRATE DEHYDROGENASE-LIKE 1, MITOCHONDRIAL-RELATED"/>
    <property type="match status" value="1"/>
</dbReference>
<evidence type="ECO:0000259" key="6">
    <source>
        <dbReference type="Pfam" id="PF14833"/>
    </source>
</evidence>
<dbReference type="InterPro" id="IPR015815">
    <property type="entry name" value="HIBADH-related"/>
</dbReference>
<dbReference type="SUPFAM" id="SSF48179">
    <property type="entry name" value="6-phosphogluconate dehydrogenase C-terminal domain-like"/>
    <property type="match status" value="1"/>
</dbReference>
<dbReference type="AlphaFoldDB" id="A0A544T8G3"/>
<keyword evidence="2" id="KW-0560">Oxidoreductase</keyword>
<evidence type="ECO:0000256" key="4">
    <source>
        <dbReference type="PIRSR" id="PIRSR000103-1"/>
    </source>
</evidence>
<evidence type="ECO:0000256" key="2">
    <source>
        <dbReference type="ARBA" id="ARBA00023002"/>
    </source>
</evidence>
<gene>
    <name evidence="7" type="ORF">FG383_12215</name>
</gene>